<evidence type="ECO:0000256" key="1">
    <source>
        <dbReference type="ARBA" id="ARBA00001961"/>
    </source>
</evidence>
<dbReference type="Pfam" id="PF13640">
    <property type="entry name" value="2OG-FeII_Oxy_3"/>
    <property type="match status" value="2"/>
</dbReference>
<dbReference type="Gene3D" id="2.60.120.620">
    <property type="entry name" value="q2cbj1_9rhob like domain"/>
    <property type="match status" value="2"/>
</dbReference>
<evidence type="ECO:0000256" key="4">
    <source>
        <dbReference type="ARBA" id="ARBA00023002"/>
    </source>
</evidence>
<dbReference type="GO" id="GO:0005783">
    <property type="term" value="C:endoplasmic reticulum"/>
    <property type="evidence" value="ECO:0007669"/>
    <property type="project" value="TreeGrafter"/>
</dbReference>
<dbReference type="GO" id="GO:0004656">
    <property type="term" value="F:procollagen-proline 4-dioxygenase activity"/>
    <property type="evidence" value="ECO:0007669"/>
    <property type="project" value="TreeGrafter"/>
</dbReference>
<dbReference type="InterPro" id="IPR006620">
    <property type="entry name" value="Pro_4_hyd_alph"/>
</dbReference>
<dbReference type="InterPro" id="IPR005123">
    <property type="entry name" value="Oxoglu/Fe-dep_dioxygenase_dom"/>
</dbReference>
<reference evidence="7" key="1">
    <citation type="journal article" date="2020" name="Nature">
        <title>Giant virus diversity and host interactions through global metagenomics.</title>
        <authorList>
            <person name="Schulz F."/>
            <person name="Roux S."/>
            <person name="Paez-Espino D."/>
            <person name="Jungbluth S."/>
            <person name="Walsh D.A."/>
            <person name="Denef V.J."/>
            <person name="McMahon K.D."/>
            <person name="Konstantinidis K.T."/>
            <person name="Eloe-Fadrosh E.A."/>
            <person name="Kyrpides N.C."/>
            <person name="Woyke T."/>
        </authorList>
    </citation>
    <scope>NUCLEOTIDE SEQUENCE</scope>
    <source>
        <strain evidence="7">GVMAG-M-3300025874-2</strain>
    </source>
</reference>
<evidence type="ECO:0000259" key="6">
    <source>
        <dbReference type="PROSITE" id="PS51471"/>
    </source>
</evidence>
<evidence type="ECO:0000313" key="7">
    <source>
        <dbReference type="EMBL" id="QHU01749.1"/>
    </source>
</evidence>
<protein>
    <recommendedName>
        <fullName evidence="6">Fe2OG dioxygenase domain-containing protein</fullName>
    </recommendedName>
</protein>
<dbReference type="InterPro" id="IPR045054">
    <property type="entry name" value="P4HA-like"/>
</dbReference>
<dbReference type="PROSITE" id="PS51471">
    <property type="entry name" value="FE2OG_OXY"/>
    <property type="match status" value="2"/>
</dbReference>
<keyword evidence="2" id="KW-0479">Metal-binding</keyword>
<keyword evidence="5" id="KW-0408">Iron</keyword>
<evidence type="ECO:0000256" key="5">
    <source>
        <dbReference type="ARBA" id="ARBA00023004"/>
    </source>
</evidence>
<proteinExistence type="predicted"/>
<dbReference type="EMBL" id="MN740347">
    <property type="protein sequence ID" value="QHU01749.1"/>
    <property type="molecule type" value="Genomic_DNA"/>
</dbReference>
<organism evidence="7">
    <name type="scientific">viral metagenome</name>
    <dbReference type="NCBI Taxonomy" id="1070528"/>
    <lineage>
        <taxon>unclassified sequences</taxon>
        <taxon>metagenomes</taxon>
        <taxon>organismal metagenomes</taxon>
    </lineage>
</organism>
<keyword evidence="3" id="KW-0223">Dioxygenase</keyword>
<keyword evidence="4" id="KW-0560">Oxidoreductase</keyword>
<name>A0A6C0J7V9_9ZZZZ</name>
<dbReference type="PANTHER" id="PTHR10869">
    <property type="entry name" value="PROLYL 4-HYDROXYLASE ALPHA SUBUNIT"/>
    <property type="match status" value="1"/>
</dbReference>
<sequence>MEVAEETNNIIYSKDPYVSTYDNILTDEECQHFIDISKESLKRSLVSYGKEGKISSGRTGFNTWIKHDHDEITKTIGERIAKIVKMPLERAESFQVIYYGVTQEYRPHYDSWEHNGSEKTLRCMKYGGARIKTALCYLNDVKKGGGTKITKLNIAVEAKKGRLLIFDNTIKETNIKHPLSEHAGLPVEEGEKYAFNLWFKECNSKMLYSEFNPEYYKKEESKISLIESDDKETLIDSDDISFTNNDKEIFKIENGDFIPLLKIKGITRIKHIHNYVNDKPFYFITVNDIKNIIEYDLKLNTLTPDFNIIIIGKKSTIKNSKLSSNILYTLDEQLNKIFEIGDEIKVYIANPNRRIIHITTINDILHPTFDINKYKINNIHIPYLIIENALSKELLEKVINFYNKKKKSNSVTEHSHSTKNRLHVHPDSELEKELDNKISRSILPEIKKVLYFDIKHRETYKICSYDAETSGRFHAHRDTPAPYQHRKYAMTLFLNDDYEGGEFHLLEYGLKIKPKANTAFIFPGICTHKVLQVTKGSRMVIITFFVNGETRPQYKMKSHFYDDKGIIESEIYPL</sequence>
<feature type="domain" description="Fe2OG dioxygenase" evidence="6">
    <location>
        <begin position="456"/>
        <end position="548"/>
    </location>
</feature>
<accession>A0A6C0J7V9</accession>
<dbReference type="SMART" id="SM00702">
    <property type="entry name" value="P4Hc"/>
    <property type="match status" value="2"/>
</dbReference>
<dbReference type="InterPro" id="IPR044862">
    <property type="entry name" value="Pro_4_hyd_alph_FE2OG_OXY"/>
</dbReference>
<dbReference type="PANTHER" id="PTHR10869:SF246">
    <property type="entry name" value="TRANSMEMBRANE PROLYL 4-HYDROXYLASE"/>
    <property type="match status" value="1"/>
</dbReference>
<dbReference type="AlphaFoldDB" id="A0A6C0J7V9"/>
<dbReference type="GO" id="GO:0005506">
    <property type="term" value="F:iron ion binding"/>
    <property type="evidence" value="ECO:0007669"/>
    <property type="project" value="InterPro"/>
</dbReference>
<evidence type="ECO:0000256" key="3">
    <source>
        <dbReference type="ARBA" id="ARBA00022964"/>
    </source>
</evidence>
<comment type="cofactor">
    <cofactor evidence="1">
        <name>L-ascorbate</name>
        <dbReference type="ChEBI" id="CHEBI:38290"/>
    </cofactor>
</comment>
<dbReference type="GO" id="GO:0031418">
    <property type="term" value="F:L-ascorbic acid binding"/>
    <property type="evidence" value="ECO:0007669"/>
    <property type="project" value="InterPro"/>
</dbReference>
<evidence type="ECO:0000256" key="2">
    <source>
        <dbReference type="ARBA" id="ARBA00022723"/>
    </source>
</evidence>
<feature type="domain" description="Fe2OG dioxygenase" evidence="6">
    <location>
        <begin position="90"/>
        <end position="201"/>
    </location>
</feature>